<sequence>MSKELALAWHLLGSLQGVAILAIDEKCNVSYANPYARDIFNLNVKHVAARTGQLPKAVHKRIVTELKKASTSFVLQYAAGDELRTLQVFTSHNKDFEDLHSGYVLHMHDVTDRVSTELQLRHTEKLLRNLIDASPDLICFKDEKNRWLEANASSIELFQLDQLDYQHKTDMELATLSSPAFKEAFRHSKVSDDQAWKLGRSIRNEEVISLPHGGAKVLDVIKVPLFNDDGSRHGLVTLGRDITERKMAESHLRDRSAILDALISCDWLLHSAESWQTVAVTVLQQLCLALRFTRATILKNVEPSNKEVANAAKSGHSKILYRWSVPGFSNADNALEAIDFNDVRLNRWKDALQLGDPVFGDIRDLPSSERQILEQHDTQSIAIVPLFSDKVWWGNIIIERCHDLIKTTPQELGSLMAIGRSLGVAIQRENAGKRLHQAKIAFDSASEGIMITDDKVRIVAINKGFTEITGYSEEEVLGKSPKILQSGNQDDRFYKDMWAILKKEERWHGEVFNKRKSGENYYEWLTITAVKDNAGQVVNYVGVFADITDVKRSQNRLHELVNHDPLTGLPNRRLLNELLEHSIKRAERDNHKIALLFIDLDRFKAVNDTLGHQVGDKLLLEASRRISLSMRDSDVVARLGGDEFVVMMDMISKPSDASLVAKKIIHALQIEFNIDGHEIYISASVGISTFPKDCADVEGLIKAADIAMYQVKNKGKNNHCFYSDDLSKSAVERFTLEGQLRHALVRKQFEVYYQPQVSLITGEIIGAEALIRWNHPKLGLVSPATFIPMAEETGLIVQIGEWVLREAAHQIVRWHKAGHAIQWIAVNVSGVQIMRSNFADTVYGILMETDCNPHMLELEITESTVMQNTEYVIDTFNRIKQLGLKLAIDDFGTGYSSLSNLKRLPLDKIKIDQSFVRDLPDDLDDAAIANAIYAMAGSLGFSVIAEGVETQAQADFLSAMGCKEGQGYLYSKPVTATEFSKLLTK</sequence>
<keyword evidence="7" id="KW-1185">Reference proteome</keyword>
<dbReference type="PROSITE" id="PS50883">
    <property type="entry name" value="EAL"/>
    <property type="match status" value="1"/>
</dbReference>
<dbReference type="SMART" id="SM00267">
    <property type="entry name" value="GGDEF"/>
    <property type="match status" value="1"/>
</dbReference>
<dbReference type="GO" id="GO:0071111">
    <property type="term" value="F:cyclic-guanylate-specific phosphodiesterase activity"/>
    <property type="evidence" value="ECO:0007669"/>
    <property type="project" value="UniProtKB-EC"/>
</dbReference>
<reference evidence="6 7" key="2">
    <citation type="journal article" date="2011" name="J. Bacteriol.">
        <title>Genomes of three methylotrophs from a single niche uncover genetic and metabolic divergence of Methylophilaceae.</title>
        <authorList>
            <person name="Lapidus A."/>
            <person name="Clum A."/>
            <person name="Labutti K."/>
            <person name="Kaluzhnaya M.G."/>
            <person name="Lim S."/>
            <person name="Beck D.A."/>
            <person name="Glavina Del Rio T."/>
            <person name="Nolan M."/>
            <person name="Mavromatis K."/>
            <person name="Huntemann M."/>
            <person name="Lucas S."/>
            <person name="Lidstrom M.E."/>
            <person name="Ivanova N."/>
            <person name="Chistoserdova L."/>
        </authorList>
    </citation>
    <scope>NUCLEOTIDE SEQUENCE [LARGE SCALE GENOMIC DNA]</scope>
    <source>
        <strain evidence="6 7">301</strain>
    </source>
</reference>
<dbReference type="InterPro" id="IPR013656">
    <property type="entry name" value="PAS_4"/>
</dbReference>
<dbReference type="FunFam" id="3.30.70.270:FF:000001">
    <property type="entry name" value="Diguanylate cyclase domain protein"/>
    <property type="match status" value="1"/>
</dbReference>
<dbReference type="InterPro" id="IPR001610">
    <property type="entry name" value="PAC"/>
</dbReference>
<dbReference type="Gene3D" id="3.30.450.20">
    <property type="entry name" value="PAS domain"/>
    <property type="match status" value="2"/>
</dbReference>
<dbReference type="EMBL" id="CP002056">
    <property type="protein sequence ID" value="ADI28936.1"/>
    <property type="molecule type" value="Genomic_DNA"/>
</dbReference>
<dbReference type="InterPro" id="IPR012226">
    <property type="entry name" value="Diguanyl_cyclase/Pdiesterase"/>
</dbReference>
<dbReference type="Pfam" id="PF08448">
    <property type="entry name" value="PAS_4"/>
    <property type="match status" value="1"/>
</dbReference>
<dbReference type="PROSITE" id="PS50887">
    <property type="entry name" value="GGDEF"/>
    <property type="match status" value="1"/>
</dbReference>
<dbReference type="InterPro" id="IPR043128">
    <property type="entry name" value="Rev_trsase/Diguanyl_cyclase"/>
</dbReference>
<dbReference type="Pfam" id="PF00990">
    <property type="entry name" value="GGDEF"/>
    <property type="match status" value="1"/>
</dbReference>
<dbReference type="InterPro" id="IPR029016">
    <property type="entry name" value="GAF-like_dom_sf"/>
</dbReference>
<feature type="domain" description="EAL" evidence="4">
    <location>
        <begin position="733"/>
        <end position="985"/>
    </location>
</feature>
<dbReference type="OrthoDB" id="8588402at2"/>
<dbReference type="InterPro" id="IPR000014">
    <property type="entry name" value="PAS"/>
</dbReference>
<evidence type="ECO:0000313" key="6">
    <source>
        <dbReference type="EMBL" id="ADI28936.1"/>
    </source>
</evidence>
<dbReference type="Pfam" id="PF13426">
    <property type="entry name" value="PAS_9"/>
    <property type="match status" value="1"/>
</dbReference>
<feature type="domain" description="PAC" evidence="3">
    <location>
        <begin position="505"/>
        <end position="559"/>
    </location>
</feature>
<evidence type="ECO:0000259" key="4">
    <source>
        <dbReference type="PROSITE" id="PS50883"/>
    </source>
</evidence>
<dbReference type="InterPro" id="IPR000160">
    <property type="entry name" value="GGDEF_dom"/>
</dbReference>
<dbReference type="PROSITE" id="PS50112">
    <property type="entry name" value="PAS"/>
    <property type="match status" value="1"/>
</dbReference>
<gene>
    <name evidence="6" type="ordered locus">M301_0552</name>
</gene>
<dbReference type="SUPFAM" id="SSF55785">
    <property type="entry name" value="PYP-like sensor domain (PAS domain)"/>
    <property type="match status" value="2"/>
</dbReference>
<dbReference type="PIRSF" id="PIRSF005925">
    <property type="entry name" value="Dos"/>
    <property type="match status" value="1"/>
</dbReference>
<dbReference type="Gene3D" id="3.20.20.450">
    <property type="entry name" value="EAL domain"/>
    <property type="match status" value="1"/>
</dbReference>
<feature type="domain" description="GGDEF" evidence="5">
    <location>
        <begin position="591"/>
        <end position="724"/>
    </location>
</feature>
<proteinExistence type="predicted"/>
<dbReference type="NCBIfam" id="TIGR00229">
    <property type="entry name" value="sensory_box"/>
    <property type="match status" value="2"/>
</dbReference>
<dbReference type="HOGENOM" id="CLU_000445_70_20_4"/>
<dbReference type="SUPFAM" id="SSF141868">
    <property type="entry name" value="EAL domain-like"/>
    <property type="match status" value="1"/>
</dbReference>
<feature type="domain" description="PAS" evidence="2">
    <location>
        <begin position="434"/>
        <end position="480"/>
    </location>
</feature>
<dbReference type="FunFam" id="3.20.20.450:FF:000001">
    <property type="entry name" value="Cyclic di-GMP phosphodiesterase yahA"/>
    <property type="match status" value="1"/>
</dbReference>
<dbReference type="AlphaFoldDB" id="D7DMZ7"/>
<evidence type="ECO:0000256" key="1">
    <source>
        <dbReference type="ARBA" id="ARBA00051114"/>
    </source>
</evidence>
<protein>
    <submittedName>
        <fullName evidence="6">Diguanylate cyclase/phosphodiesterase with PAS/PAC and GAF sensor(S)</fullName>
    </submittedName>
</protein>
<dbReference type="InterPro" id="IPR000700">
    <property type="entry name" value="PAS-assoc_C"/>
</dbReference>
<dbReference type="SMART" id="SM00091">
    <property type="entry name" value="PAS"/>
    <property type="match status" value="3"/>
</dbReference>
<dbReference type="STRING" id="666681.M301_0552"/>
<dbReference type="InterPro" id="IPR003018">
    <property type="entry name" value="GAF"/>
</dbReference>
<dbReference type="CDD" id="cd01949">
    <property type="entry name" value="GGDEF"/>
    <property type="match status" value="1"/>
</dbReference>
<dbReference type="CDD" id="cd00130">
    <property type="entry name" value="PAS"/>
    <property type="match status" value="1"/>
</dbReference>
<dbReference type="InterPro" id="IPR035965">
    <property type="entry name" value="PAS-like_dom_sf"/>
</dbReference>
<evidence type="ECO:0000313" key="7">
    <source>
        <dbReference type="Proteomes" id="UP000000383"/>
    </source>
</evidence>
<dbReference type="Pfam" id="PF01590">
    <property type="entry name" value="GAF"/>
    <property type="match status" value="1"/>
</dbReference>
<evidence type="ECO:0000259" key="5">
    <source>
        <dbReference type="PROSITE" id="PS50887"/>
    </source>
</evidence>
<dbReference type="InterPro" id="IPR052155">
    <property type="entry name" value="Biofilm_reg_signaling"/>
</dbReference>
<dbReference type="SUPFAM" id="SSF55073">
    <property type="entry name" value="Nucleotide cyclase"/>
    <property type="match status" value="1"/>
</dbReference>
<dbReference type="GO" id="GO:0071732">
    <property type="term" value="P:cellular response to nitric oxide"/>
    <property type="evidence" value="ECO:0007669"/>
    <property type="project" value="UniProtKB-ARBA"/>
</dbReference>
<evidence type="ECO:0000259" key="3">
    <source>
        <dbReference type="PROSITE" id="PS50113"/>
    </source>
</evidence>
<dbReference type="InterPro" id="IPR001633">
    <property type="entry name" value="EAL_dom"/>
</dbReference>
<dbReference type="NCBIfam" id="TIGR00254">
    <property type="entry name" value="GGDEF"/>
    <property type="match status" value="1"/>
</dbReference>
<dbReference type="PROSITE" id="PS50113">
    <property type="entry name" value="PAC"/>
    <property type="match status" value="2"/>
</dbReference>
<dbReference type="SMART" id="SM00052">
    <property type="entry name" value="EAL"/>
    <property type="match status" value="1"/>
</dbReference>
<dbReference type="Gene3D" id="3.30.70.270">
    <property type="match status" value="1"/>
</dbReference>
<dbReference type="InterPro" id="IPR029787">
    <property type="entry name" value="Nucleotide_cyclase"/>
</dbReference>
<dbReference type="InterPro" id="IPR035919">
    <property type="entry name" value="EAL_sf"/>
</dbReference>
<dbReference type="PANTHER" id="PTHR44757">
    <property type="entry name" value="DIGUANYLATE CYCLASE DGCP"/>
    <property type="match status" value="1"/>
</dbReference>
<dbReference type="KEGG" id="meh:M301_0552"/>
<dbReference type="eggNOG" id="COG2203">
    <property type="taxonomic scope" value="Bacteria"/>
</dbReference>
<dbReference type="eggNOG" id="COG5001">
    <property type="taxonomic scope" value="Bacteria"/>
</dbReference>
<dbReference type="Pfam" id="PF00563">
    <property type="entry name" value="EAL"/>
    <property type="match status" value="1"/>
</dbReference>
<dbReference type="Proteomes" id="UP000000383">
    <property type="component" value="Chromosome"/>
</dbReference>
<dbReference type="PANTHER" id="PTHR44757:SF2">
    <property type="entry name" value="BIOFILM ARCHITECTURE MAINTENANCE PROTEIN MBAA"/>
    <property type="match status" value="1"/>
</dbReference>
<dbReference type="SUPFAM" id="SSF55781">
    <property type="entry name" value="GAF domain-like"/>
    <property type="match status" value="1"/>
</dbReference>
<comment type="catalytic activity">
    <reaction evidence="1">
        <text>3',3'-c-di-GMP + H2O = 5'-phosphoguanylyl(3'-&gt;5')guanosine + H(+)</text>
        <dbReference type="Rhea" id="RHEA:24902"/>
        <dbReference type="ChEBI" id="CHEBI:15377"/>
        <dbReference type="ChEBI" id="CHEBI:15378"/>
        <dbReference type="ChEBI" id="CHEBI:58754"/>
        <dbReference type="ChEBI" id="CHEBI:58805"/>
        <dbReference type="EC" id="3.1.4.52"/>
    </reaction>
    <physiologicalReaction direction="left-to-right" evidence="1">
        <dbReference type="Rhea" id="RHEA:24903"/>
    </physiologicalReaction>
</comment>
<dbReference type="CDD" id="cd01948">
    <property type="entry name" value="EAL"/>
    <property type="match status" value="1"/>
</dbReference>
<name>D7DMZ7_METV0</name>
<reference evidence="7" key="1">
    <citation type="submission" date="2010-05" db="EMBL/GenBank/DDBJ databases">
        <title>Complete sequence of Methylotenera sp. 301.</title>
        <authorList>
            <person name="Lucas S."/>
            <person name="Copeland A."/>
            <person name="Lapidus A."/>
            <person name="Cheng J.-F."/>
            <person name="Bruce D."/>
            <person name="Goodwin L."/>
            <person name="Pitluck S."/>
            <person name="Clum A."/>
            <person name="Land M."/>
            <person name="Hauser L."/>
            <person name="Kyrpides N."/>
            <person name="Ivanova N."/>
            <person name="Chistoservova L."/>
            <person name="Kalyuzhnaya M."/>
            <person name="Woyke T."/>
        </authorList>
    </citation>
    <scope>NUCLEOTIDE SEQUENCE [LARGE SCALE GENOMIC DNA]</scope>
    <source>
        <strain evidence="7">301</strain>
    </source>
</reference>
<accession>D7DMZ7</accession>
<evidence type="ECO:0000259" key="2">
    <source>
        <dbReference type="PROSITE" id="PS50112"/>
    </source>
</evidence>
<dbReference type="Gene3D" id="3.30.450.40">
    <property type="match status" value="1"/>
</dbReference>
<organism evidence="6 7">
    <name type="scientific">Methylotenera versatilis (strain 301)</name>
    <dbReference type="NCBI Taxonomy" id="666681"/>
    <lineage>
        <taxon>Bacteria</taxon>
        <taxon>Pseudomonadati</taxon>
        <taxon>Pseudomonadota</taxon>
        <taxon>Betaproteobacteria</taxon>
        <taxon>Nitrosomonadales</taxon>
        <taxon>Methylophilaceae</taxon>
        <taxon>Methylotenera</taxon>
    </lineage>
</organism>
<feature type="domain" description="PAC" evidence="3">
    <location>
        <begin position="201"/>
        <end position="254"/>
    </location>
</feature>
<dbReference type="SMART" id="SM00086">
    <property type="entry name" value="PAC"/>
    <property type="match status" value="3"/>
</dbReference>